<gene>
    <name evidence="1" type="ORF">LIZ65_11855</name>
</gene>
<evidence type="ECO:0000313" key="2">
    <source>
        <dbReference type="Proteomes" id="UP001299546"/>
    </source>
</evidence>
<keyword evidence="2" id="KW-1185">Reference proteome</keyword>
<evidence type="ECO:0008006" key="3">
    <source>
        <dbReference type="Google" id="ProtNLM"/>
    </source>
</evidence>
<dbReference type="Gene3D" id="3.90.180.10">
    <property type="entry name" value="Medium-chain alcohol dehydrogenases, catalytic domain"/>
    <property type="match status" value="1"/>
</dbReference>
<protein>
    <recommendedName>
        <fullName evidence="3">Alcohol dehydrogenase</fullName>
    </recommendedName>
</protein>
<accession>A0ABS8DHW4</accession>
<proteinExistence type="predicted"/>
<reference evidence="1 2" key="1">
    <citation type="submission" date="2021-10" db="EMBL/GenBank/DDBJ databases">
        <title>Collection of gut derived symbiotic bacterial strains cultured from healthy donors.</title>
        <authorList>
            <person name="Lin H."/>
            <person name="Littmann E."/>
            <person name="Kohout C."/>
            <person name="Pamer E.G."/>
        </authorList>
    </citation>
    <scope>NUCLEOTIDE SEQUENCE [LARGE SCALE GENOMIC DNA]</scope>
    <source>
        <strain evidence="1 2">DFI.1.165</strain>
    </source>
</reference>
<sequence length="92" mass="10111">MKKSHFVSVAVNNAIRKLDLLNLTFAQKSIIGYGGYMPQDVSDVISVMKSGKWDISSIITHEFPLCEIEKAIQTAADPHCALNAIIGFRVCT</sequence>
<dbReference type="Proteomes" id="UP001299546">
    <property type="component" value="Unassembled WGS sequence"/>
</dbReference>
<dbReference type="Gene3D" id="3.40.50.720">
    <property type="entry name" value="NAD(P)-binding Rossmann-like Domain"/>
    <property type="match status" value="1"/>
</dbReference>
<evidence type="ECO:0000313" key="1">
    <source>
        <dbReference type="EMBL" id="MCB7387987.1"/>
    </source>
</evidence>
<name>A0ABS8DHW4_9FIRM</name>
<dbReference type="EMBL" id="JAJCIS010000007">
    <property type="protein sequence ID" value="MCB7387987.1"/>
    <property type="molecule type" value="Genomic_DNA"/>
</dbReference>
<dbReference type="RefSeq" id="WP_066733069.1">
    <property type="nucleotide sequence ID" value="NZ_JAJCIQ010000008.1"/>
</dbReference>
<comment type="caution">
    <text evidence="1">The sequence shown here is derived from an EMBL/GenBank/DDBJ whole genome shotgun (WGS) entry which is preliminary data.</text>
</comment>
<organism evidence="1 2">
    <name type="scientific">Bariatricus massiliensis</name>
    <dbReference type="NCBI Taxonomy" id="1745713"/>
    <lineage>
        <taxon>Bacteria</taxon>
        <taxon>Bacillati</taxon>
        <taxon>Bacillota</taxon>
        <taxon>Clostridia</taxon>
        <taxon>Lachnospirales</taxon>
        <taxon>Lachnospiraceae</taxon>
        <taxon>Bariatricus</taxon>
    </lineage>
</organism>